<dbReference type="STRING" id="1727163.AO498_13820"/>
<evidence type="ECO:0000313" key="3">
    <source>
        <dbReference type="Proteomes" id="UP000073816"/>
    </source>
</evidence>
<dbReference type="Proteomes" id="UP000073816">
    <property type="component" value="Chromosome"/>
</dbReference>
<name>A0A142EQW7_9BACT</name>
<feature type="transmembrane region" description="Helical" evidence="1">
    <location>
        <begin position="250"/>
        <end position="269"/>
    </location>
</feature>
<dbReference type="KEGG" id="alm:AO498_13820"/>
<keyword evidence="1" id="KW-0472">Membrane</keyword>
<keyword evidence="1" id="KW-1133">Transmembrane helix</keyword>
<feature type="transmembrane region" description="Helical" evidence="1">
    <location>
        <begin position="294"/>
        <end position="314"/>
    </location>
</feature>
<feature type="transmembrane region" description="Helical" evidence="1">
    <location>
        <begin position="106"/>
        <end position="124"/>
    </location>
</feature>
<feature type="transmembrane region" description="Helical" evidence="1">
    <location>
        <begin position="144"/>
        <end position="161"/>
    </location>
</feature>
<keyword evidence="3" id="KW-1185">Reference proteome</keyword>
<keyword evidence="1" id="KW-0812">Transmembrane</keyword>
<organism evidence="2 3">
    <name type="scientific">Algoriphagus sanaruensis</name>
    <dbReference type="NCBI Taxonomy" id="1727163"/>
    <lineage>
        <taxon>Bacteria</taxon>
        <taxon>Pseudomonadati</taxon>
        <taxon>Bacteroidota</taxon>
        <taxon>Cytophagia</taxon>
        <taxon>Cytophagales</taxon>
        <taxon>Cyclobacteriaceae</taxon>
        <taxon>Algoriphagus</taxon>
    </lineage>
</organism>
<dbReference type="AlphaFoldDB" id="A0A142EQW7"/>
<feature type="transmembrane region" description="Helical" evidence="1">
    <location>
        <begin position="168"/>
        <end position="196"/>
    </location>
</feature>
<accession>A0A142EQW7</accession>
<evidence type="ECO:0000313" key="2">
    <source>
        <dbReference type="EMBL" id="AMQ57522.1"/>
    </source>
</evidence>
<evidence type="ECO:0000256" key="1">
    <source>
        <dbReference type="SAM" id="Phobius"/>
    </source>
</evidence>
<feature type="transmembrane region" description="Helical" evidence="1">
    <location>
        <begin position="83"/>
        <end position="99"/>
    </location>
</feature>
<gene>
    <name evidence="2" type="ORF">AO498_13820</name>
</gene>
<feature type="transmembrane region" description="Helical" evidence="1">
    <location>
        <begin position="59"/>
        <end position="77"/>
    </location>
</feature>
<evidence type="ECO:0008006" key="4">
    <source>
        <dbReference type="Google" id="ProtNLM"/>
    </source>
</evidence>
<sequence>MRLNKQQFYNFILYFYIVYVFVSNIQNIDLIFPYFKYFKYFSFLFFLFYVINFKLTGKLNLYVVPFIIIIFSSLLRFNQFSTQAFFNVIFYLTGIVLFLDKKRLQFPKYSAFYLSIVMSLFFLISSPDLFREFSFRYFIDPPDIPASLSYIFGFLSLIFLIEKKFKYYFVSIFFMILFPKRLIIYSTFIISLIYVFPSVSRTFLSSKYFLILVNLLYLGFTIFLSDGFFNEYIIQNTGLQPGHFTSGRTTLYNFTIINSQIFENFNWIWGLGEGSTVNLLKGNFEGIYLLHNDILKILIEHGIIVLILFSFFLYREGSINQRIVILYFNLLLFADNTLIYSFSYIFYFIVLSHFDE</sequence>
<dbReference type="EMBL" id="CP012836">
    <property type="protein sequence ID" value="AMQ57522.1"/>
    <property type="molecule type" value="Genomic_DNA"/>
</dbReference>
<protein>
    <recommendedName>
        <fullName evidence="4">O-antigen polymerase</fullName>
    </recommendedName>
</protein>
<feature type="transmembrane region" description="Helical" evidence="1">
    <location>
        <begin position="326"/>
        <end position="350"/>
    </location>
</feature>
<feature type="transmembrane region" description="Helical" evidence="1">
    <location>
        <begin position="7"/>
        <end position="25"/>
    </location>
</feature>
<dbReference type="PATRIC" id="fig|1727163.4.peg.2896"/>
<proteinExistence type="predicted"/>
<feature type="transmembrane region" description="Helical" evidence="1">
    <location>
        <begin position="31"/>
        <end position="52"/>
    </location>
</feature>
<reference evidence="3" key="1">
    <citation type="submission" date="2015-09" db="EMBL/GenBank/DDBJ databases">
        <title>Complete sequence of Algoriphagus sp. M8-2.</title>
        <authorList>
            <person name="Shintani M."/>
        </authorList>
    </citation>
    <scope>NUCLEOTIDE SEQUENCE [LARGE SCALE GENOMIC DNA]</scope>
    <source>
        <strain evidence="3">M8-2</strain>
    </source>
</reference>
<feature type="transmembrane region" description="Helical" evidence="1">
    <location>
        <begin position="208"/>
        <end position="229"/>
    </location>
</feature>
<reference evidence="2 3" key="2">
    <citation type="journal article" date="2016" name="Genome Announc.">
        <title>Complete Genome Sequence of Algoriphagus sp. Strain M8-2, Isolated from a Brackish Lake.</title>
        <authorList>
            <person name="Muraguchi Y."/>
            <person name="Kushimoto K."/>
            <person name="Ohtsubo Y."/>
            <person name="Suzuki T."/>
            <person name="Dohra H."/>
            <person name="Kimbara K."/>
            <person name="Shintani M."/>
        </authorList>
    </citation>
    <scope>NUCLEOTIDE SEQUENCE [LARGE SCALE GENOMIC DNA]</scope>
    <source>
        <strain evidence="2 3">M8-2</strain>
    </source>
</reference>